<gene>
    <name evidence="2" type="ORF">SAMN06295937_1010149</name>
</gene>
<reference evidence="3" key="1">
    <citation type="submission" date="2017-02" db="EMBL/GenBank/DDBJ databases">
        <authorList>
            <person name="Varghese N."/>
            <person name="Submissions S."/>
        </authorList>
    </citation>
    <scope>NUCLEOTIDE SEQUENCE [LARGE SCALE GENOMIC DNA]</scope>
    <source>
        <strain evidence="3">R11H</strain>
    </source>
</reference>
<dbReference type="OrthoDB" id="7617982at2"/>
<dbReference type="AlphaFoldDB" id="A0A1T5CLG6"/>
<dbReference type="Pfam" id="PF13302">
    <property type="entry name" value="Acetyltransf_3"/>
    <property type="match status" value="1"/>
</dbReference>
<sequence>MAARAGMSLGGIEVHSVLADGTAVCLRAITPADEPLLREGITRLSAEARYLRFFSPAPMPPDSVVESLVDVDGRDHIAWGALCTGCEGTPAIGAVHAVRYAHGGRIGEYSVAVIDAFHGKGLARMMTTALLIQCLAEGLTELDVHILSENRAAVRLVGSLGAKWERAAAGVSEYRLDVADALDLLRRDTAARGVQDVFHTLSSA</sequence>
<dbReference type="RefSeq" id="WP_079638583.1">
    <property type="nucleotide sequence ID" value="NZ_FUYP01000010.1"/>
</dbReference>
<dbReference type="SUPFAM" id="SSF55729">
    <property type="entry name" value="Acyl-CoA N-acyltransferases (Nat)"/>
    <property type="match status" value="1"/>
</dbReference>
<dbReference type="InterPro" id="IPR016181">
    <property type="entry name" value="Acyl_CoA_acyltransferase"/>
</dbReference>
<accession>A0A1T5CLG6</accession>
<dbReference type="Gene3D" id="3.40.630.30">
    <property type="match status" value="1"/>
</dbReference>
<dbReference type="EMBL" id="FUYP01000010">
    <property type="protein sequence ID" value="SKB59990.1"/>
    <property type="molecule type" value="Genomic_DNA"/>
</dbReference>
<dbReference type="PROSITE" id="PS51186">
    <property type="entry name" value="GNAT"/>
    <property type="match status" value="1"/>
</dbReference>
<organism evidence="2 3">
    <name type="scientific">Sphingopyxis flava</name>
    <dbReference type="NCBI Taxonomy" id="1507287"/>
    <lineage>
        <taxon>Bacteria</taxon>
        <taxon>Pseudomonadati</taxon>
        <taxon>Pseudomonadota</taxon>
        <taxon>Alphaproteobacteria</taxon>
        <taxon>Sphingomonadales</taxon>
        <taxon>Sphingomonadaceae</taxon>
        <taxon>Sphingopyxis</taxon>
    </lineage>
</organism>
<dbReference type="Proteomes" id="UP000190044">
    <property type="component" value="Unassembled WGS sequence"/>
</dbReference>
<protein>
    <submittedName>
        <fullName evidence="2">Protein N-acetyltransferase, RimJ/RimL family</fullName>
    </submittedName>
</protein>
<keyword evidence="2" id="KW-0808">Transferase</keyword>
<dbReference type="GO" id="GO:0016747">
    <property type="term" value="F:acyltransferase activity, transferring groups other than amino-acyl groups"/>
    <property type="evidence" value="ECO:0007669"/>
    <property type="project" value="InterPro"/>
</dbReference>
<name>A0A1T5CLG6_9SPHN</name>
<keyword evidence="3" id="KW-1185">Reference proteome</keyword>
<proteinExistence type="predicted"/>
<evidence type="ECO:0000313" key="2">
    <source>
        <dbReference type="EMBL" id="SKB59990.1"/>
    </source>
</evidence>
<feature type="domain" description="N-acetyltransferase" evidence="1">
    <location>
        <begin position="24"/>
        <end position="189"/>
    </location>
</feature>
<evidence type="ECO:0000313" key="3">
    <source>
        <dbReference type="Proteomes" id="UP000190044"/>
    </source>
</evidence>
<evidence type="ECO:0000259" key="1">
    <source>
        <dbReference type="PROSITE" id="PS51186"/>
    </source>
</evidence>
<dbReference type="InterPro" id="IPR000182">
    <property type="entry name" value="GNAT_dom"/>
</dbReference>